<comment type="caution">
    <text evidence="2">The sequence shown here is derived from an EMBL/GenBank/DDBJ whole genome shotgun (WGS) entry which is preliminary data.</text>
</comment>
<feature type="domain" description="TIR" evidence="1">
    <location>
        <begin position="119"/>
        <end position="252"/>
    </location>
</feature>
<dbReference type="Gene3D" id="3.40.50.10140">
    <property type="entry name" value="Toll/interleukin-1 receptor homology (TIR) domain"/>
    <property type="match status" value="1"/>
</dbReference>
<dbReference type="Proteomes" id="UP001595797">
    <property type="component" value="Unassembled WGS sequence"/>
</dbReference>
<evidence type="ECO:0000259" key="1">
    <source>
        <dbReference type="PROSITE" id="PS50104"/>
    </source>
</evidence>
<proteinExistence type="predicted"/>
<dbReference type="RefSeq" id="WP_277552228.1">
    <property type="nucleotide sequence ID" value="NZ_JARAMH010000024.1"/>
</dbReference>
<dbReference type="SUPFAM" id="SSF141099">
    <property type="entry name" value="Atu1913-like"/>
    <property type="match status" value="1"/>
</dbReference>
<evidence type="ECO:0000313" key="2">
    <source>
        <dbReference type="EMBL" id="MFC4902770.1"/>
    </source>
</evidence>
<accession>A0ABV9TH80</accession>
<dbReference type="InterPro" id="IPR036488">
    <property type="entry name" value="DUF1883-like_sf"/>
</dbReference>
<keyword evidence="3" id="KW-1185">Reference proteome</keyword>
<name>A0ABV9TH80_9MICC</name>
<dbReference type="SUPFAM" id="SSF52200">
    <property type="entry name" value="Toll/Interleukin receptor TIR domain"/>
    <property type="match status" value="1"/>
</dbReference>
<dbReference type="InterPro" id="IPR035897">
    <property type="entry name" value="Toll_tir_struct_dom_sf"/>
</dbReference>
<protein>
    <submittedName>
        <fullName evidence="2">DUF1883 domain-containing protein</fullName>
    </submittedName>
</protein>
<reference evidence="3" key="1">
    <citation type="journal article" date="2019" name="Int. J. Syst. Evol. Microbiol.">
        <title>The Global Catalogue of Microorganisms (GCM) 10K type strain sequencing project: providing services to taxonomists for standard genome sequencing and annotation.</title>
        <authorList>
            <consortium name="The Broad Institute Genomics Platform"/>
            <consortium name="The Broad Institute Genome Sequencing Center for Infectious Disease"/>
            <person name="Wu L."/>
            <person name="Ma J."/>
        </authorList>
    </citation>
    <scope>NUCLEOTIDE SEQUENCE [LARGE SCALE GENOMIC DNA]</scope>
    <source>
        <strain evidence="3">CGMCC 4.6946</strain>
    </source>
</reference>
<sequence length="255" mass="28454">MKFIKYHWNRLEKGATIVVSLSTAANVRLMDSTNFNAYKNGRRHRYAGGLVRKSPFRITVPKTGNWYLTIDLMGLKGTNVRHSATVEPPPLPTAKSAPLRSLSGIQHERPPVAPDEDGQTWDVFISHASEDKETVAEPLAAELNARNLKVWLDKTELRIGDSLRRKIDYGLAHSTFGVVILSKSFFAKGWPQYELDGIIGMSVNGEQRMLPIWHEISRSEIAKQSPSLVDKIARNTAINTVSEIAEEIAEVVHGT</sequence>
<organism evidence="2 3">
    <name type="scientific">Kocuria oceani</name>
    <dbReference type="NCBI Taxonomy" id="988827"/>
    <lineage>
        <taxon>Bacteria</taxon>
        <taxon>Bacillati</taxon>
        <taxon>Actinomycetota</taxon>
        <taxon>Actinomycetes</taxon>
        <taxon>Micrococcales</taxon>
        <taxon>Micrococcaceae</taxon>
        <taxon>Kocuria</taxon>
    </lineage>
</organism>
<dbReference type="EMBL" id="JBHSIW010000006">
    <property type="protein sequence ID" value="MFC4902770.1"/>
    <property type="molecule type" value="Genomic_DNA"/>
</dbReference>
<dbReference type="Pfam" id="PF08980">
    <property type="entry name" value="DUF1883"/>
    <property type="match status" value="1"/>
</dbReference>
<evidence type="ECO:0000313" key="3">
    <source>
        <dbReference type="Proteomes" id="UP001595797"/>
    </source>
</evidence>
<gene>
    <name evidence="2" type="ORF">ACFPCS_04220</name>
</gene>
<dbReference type="Pfam" id="PF13676">
    <property type="entry name" value="TIR_2"/>
    <property type="match status" value="1"/>
</dbReference>
<dbReference type="InterPro" id="IPR015073">
    <property type="entry name" value="DUF1883"/>
</dbReference>
<dbReference type="PROSITE" id="PS50104">
    <property type="entry name" value="TIR"/>
    <property type="match status" value="1"/>
</dbReference>
<dbReference type="Gene3D" id="4.10.1210.10">
    <property type="entry name" value="Atu1913-like"/>
    <property type="match status" value="1"/>
</dbReference>
<dbReference type="InterPro" id="IPR000157">
    <property type="entry name" value="TIR_dom"/>
</dbReference>